<dbReference type="KEGG" id="vg:77928326"/>
<dbReference type="RefSeq" id="YP_010652506.1">
    <property type="nucleotide sequence ID" value="NC_070786.1"/>
</dbReference>
<sequence length="57" mass="6440">MQTVRYGRTRAVRFRGWGSKPAVMTHTVQDTVPGKETRAENPNHWVCRAGVVTTDVQ</sequence>
<name>A0A6G8R3H0_9CAUD</name>
<accession>A0A6G8R3H0</accession>
<gene>
    <name evidence="1" type="primary">227</name>
    <name evidence="1" type="ORF">SEA_MUNTAHA_227</name>
</gene>
<evidence type="ECO:0000313" key="2">
    <source>
        <dbReference type="Proteomes" id="UP000503454"/>
    </source>
</evidence>
<dbReference type="Proteomes" id="UP000503454">
    <property type="component" value="Segment"/>
</dbReference>
<dbReference type="EMBL" id="MT024872">
    <property type="protein sequence ID" value="QIN94750.1"/>
    <property type="molecule type" value="Genomic_DNA"/>
</dbReference>
<evidence type="ECO:0000313" key="1">
    <source>
        <dbReference type="EMBL" id="QIN94750.1"/>
    </source>
</evidence>
<protein>
    <submittedName>
        <fullName evidence="1">Uncharacterized protein</fullName>
    </submittedName>
</protein>
<organism evidence="1 2">
    <name type="scientific">Streptomyces phage Muntaha</name>
    <dbReference type="NCBI Taxonomy" id="2713269"/>
    <lineage>
        <taxon>Viruses</taxon>
        <taxon>Duplodnaviria</taxon>
        <taxon>Heunggongvirae</taxon>
        <taxon>Uroviricota</taxon>
        <taxon>Caudoviricetes</taxon>
        <taxon>Stanwilliamsviridae</taxon>
        <taxon>Loccivirinae</taxon>
        <taxon>Wakandavirus</taxon>
        <taxon>Wakandavirus muntaha</taxon>
    </lineage>
</organism>
<keyword evidence="2" id="KW-1185">Reference proteome</keyword>
<reference evidence="1 2" key="1">
    <citation type="submission" date="2020-02" db="EMBL/GenBank/DDBJ databases">
        <authorList>
            <person name="Yaqubi I.B."/>
            <person name="Almaguer A.N."/>
            <person name="Torres S.A."/>
            <person name="Nayek S."/>
            <person name="Bhuiyan S."/>
            <person name="Hughes L.E."/>
            <person name="Garlena R.A."/>
            <person name="Russell D.A."/>
            <person name="Pope W.H."/>
            <person name="Jacobs-Sera D."/>
            <person name="Hatfull G.F."/>
        </authorList>
    </citation>
    <scope>NUCLEOTIDE SEQUENCE [LARGE SCALE GENOMIC DNA]</scope>
</reference>
<proteinExistence type="predicted"/>
<dbReference type="GeneID" id="77928326"/>